<protein>
    <submittedName>
        <fullName evidence="2">Uncharacterized protein</fullName>
    </submittedName>
</protein>
<sequence length="174" mass="19483">MSTESSSSKHSETTVVFNITDPKSILISLNMSNKTKLTASVGVENGCDERKRESSDKSSKRVATQGPNACSARSLRSDRARAKARSLRSDRTSIPLGHYVATELFRNIDTTLVHAFSSTLRCYLPKTVANPFHFPRYSKLSIKLYRKNRGNSFFIERSCNKRFESEDGPKGPKT</sequence>
<feature type="compositionally biased region" description="Basic and acidic residues" evidence="1">
    <location>
        <begin position="47"/>
        <end position="59"/>
    </location>
</feature>
<dbReference type="EMBL" id="QGKX02001347">
    <property type="protein sequence ID" value="KAF3526613.1"/>
    <property type="molecule type" value="Genomic_DNA"/>
</dbReference>
<organism evidence="2 3">
    <name type="scientific">Brassica cretica</name>
    <name type="common">Mustard</name>
    <dbReference type="NCBI Taxonomy" id="69181"/>
    <lineage>
        <taxon>Eukaryota</taxon>
        <taxon>Viridiplantae</taxon>
        <taxon>Streptophyta</taxon>
        <taxon>Embryophyta</taxon>
        <taxon>Tracheophyta</taxon>
        <taxon>Spermatophyta</taxon>
        <taxon>Magnoliopsida</taxon>
        <taxon>eudicotyledons</taxon>
        <taxon>Gunneridae</taxon>
        <taxon>Pentapetalae</taxon>
        <taxon>rosids</taxon>
        <taxon>malvids</taxon>
        <taxon>Brassicales</taxon>
        <taxon>Brassicaceae</taxon>
        <taxon>Brassiceae</taxon>
        <taxon>Brassica</taxon>
    </lineage>
</organism>
<proteinExistence type="predicted"/>
<evidence type="ECO:0000256" key="1">
    <source>
        <dbReference type="SAM" id="MobiDB-lite"/>
    </source>
</evidence>
<dbReference type="Proteomes" id="UP000712600">
    <property type="component" value="Unassembled WGS sequence"/>
</dbReference>
<accession>A0A8S9PRZ0</accession>
<evidence type="ECO:0000313" key="3">
    <source>
        <dbReference type="Proteomes" id="UP000712600"/>
    </source>
</evidence>
<name>A0A8S9PRZ0_BRACR</name>
<evidence type="ECO:0000313" key="2">
    <source>
        <dbReference type="EMBL" id="KAF3526613.1"/>
    </source>
</evidence>
<comment type="caution">
    <text evidence="2">The sequence shown here is derived from an EMBL/GenBank/DDBJ whole genome shotgun (WGS) entry which is preliminary data.</text>
</comment>
<reference evidence="2" key="1">
    <citation type="submission" date="2019-12" db="EMBL/GenBank/DDBJ databases">
        <title>Genome sequencing and annotation of Brassica cretica.</title>
        <authorList>
            <person name="Studholme D.J."/>
            <person name="Sarris P."/>
        </authorList>
    </citation>
    <scope>NUCLEOTIDE SEQUENCE</scope>
    <source>
        <strain evidence="2">PFS-109/04</strain>
        <tissue evidence="2">Leaf</tissue>
    </source>
</reference>
<gene>
    <name evidence="2" type="ORF">F2Q69_00049315</name>
</gene>
<dbReference type="AlphaFoldDB" id="A0A8S9PRZ0"/>
<feature type="region of interest" description="Disordered" evidence="1">
    <location>
        <begin position="46"/>
        <end position="77"/>
    </location>
</feature>